<dbReference type="Gene3D" id="3.80.10.10">
    <property type="entry name" value="Ribonuclease Inhibitor"/>
    <property type="match status" value="1"/>
</dbReference>
<gene>
    <name evidence="1" type="ORF">WOLCODRAFT_74489</name>
</gene>
<evidence type="ECO:0000313" key="2">
    <source>
        <dbReference type="Proteomes" id="UP000218811"/>
    </source>
</evidence>
<organism evidence="1 2">
    <name type="scientific">Wolfiporia cocos (strain MD-104)</name>
    <name type="common">Brown rot fungus</name>
    <dbReference type="NCBI Taxonomy" id="742152"/>
    <lineage>
        <taxon>Eukaryota</taxon>
        <taxon>Fungi</taxon>
        <taxon>Dikarya</taxon>
        <taxon>Basidiomycota</taxon>
        <taxon>Agaricomycotina</taxon>
        <taxon>Agaricomycetes</taxon>
        <taxon>Polyporales</taxon>
        <taxon>Phaeolaceae</taxon>
        <taxon>Wolfiporia</taxon>
    </lineage>
</organism>
<evidence type="ECO:0000313" key="1">
    <source>
        <dbReference type="EMBL" id="PCH42772.1"/>
    </source>
</evidence>
<sequence length="288" mass="32707">MGILPVELYREIVEHVSSKRDLSVLSITSRILQAEAESFLYRSIHCTKHADTRVICDVIAQYPRIRPLIRSLTISSQIGVRSAPYGFWSAVSQALRSLPNLTMLSISDMVDTNDAWIFRGCTFALTELHCHFALDDAYISFLQTQKELRIWSWMYSHPDPWINAIEGIPSEPHFLPHLRILSTNSRDVALRLCATRELSSVSVGGFYIPYVCDEERVEFAQELTRNANSLASLQLTFPCHKSYLLATLDALAEYLPGLQSLGHLPVFTTQASSCLFFWFCLSPNMLKR</sequence>
<dbReference type="Proteomes" id="UP000218811">
    <property type="component" value="Unassembled WGS sequence"/>
</dbReference>
<accession>A0A2H3JKQ1</accession>
<proteinExistence type="predicted"/>
<protein>
    <recommendedName>
        <fullName evidence="3">F-box domain-containing protein</fullName>
    </recommendedName>
</protein>
<dbReference type="STRING" id="742152.A0A2H3JKQ1"/>
<dbReference type="OrthoDB" id="3188866at2759"/>
<evidence type="ECO:0008006" key="3">
    <source>
        <dbReference type="Google" id="ProtNLM"/>
    </source>
</evidence>
<dbReference type="AlphaFoldDB" id="A0A2H3JKQ1"/>
<name>A0A2H3JKQ1_WOLCO</name>
<reference evidence="1 2" key="1">
    <citation type="journal article" date="2012" name="Science">
        <title>The Paleozoic origin of enzymatic lignin decomposition reconstructed from 31 fungal genomes.</title>
        <authorList>
            <person name="Floudas D."/>
            <person name="Binder M."/>
            <person name="Riley R."/>
            <person name="Barry K."/>
            <person name="Blanchette R.A."/>
            <person name="Henrissat B."/>
            <person name="Martinez A.T."/>
            <person name="Otillar R."/>
            <person name="Spatafora J.W."/>
            <person name="Yadav J.S."/>
            <person name="Aerts A."/>
            <person name="Benoit I."/>
            <person name="Boyd A."/>
            <person name="Carlson A."/>
            <person name="Copeland A."/>
            <person name="Coutinho P.M."/>
            <person name="de Vries R.P."/>
            <person name="Ferreira P."/>
            <person name="Findley K."/>
            <person name="Foster B."/>
            <person name="Gaskell J."/>
            <person name="Glotzer D."/>
            <person name="Gorecki P."/>
            <person name="Heitman J."/>
            <person name="Hesse C."/>
            <person name="Hori C."/>
            <person name="Igarashi K."/>
            <person name="Jurgens J.A."/>
            <person name="Kallen N."/>
            <person name="Kersten P."/>
            <person name="Kohler A."/>
            <person name="Kuees U."/>
            <person name="Kumar T.K.A."/>
            <person name="Kuo A."/>
            <person name="LaButti K."/>
            <person name="Larrondo L.F."/>
            <person name="Lindquist E."/>
            <person name="Ling A."/>
            <person name="Lombard V."/>
            <person name="Lucas S."/>
            <person name="Lundell T."/>
            <person name="Martin R."/>
            <person name="McLaughlin D.J."/>
            <person name="Morgenstern I."/>
            <person name="Morin E."/>
            <person name="Murat C."/>
            <person name="Nagy L.G."/>
            <person name="Nolan M."/>
            <person name="Ohm R.A."/>
            <person name="Patyshakuliyeva A."/>
            <person name="Rokas A."/>
            <person name="Ruiz-Duenas F.J."/>
            <person name="Sabat G."/>
            <person name="Salamov A."/>
            <person name="Samejima M."/>
            <person name="Schmutz J."/>
            <person name="Slot J.C."/>
            <person name="St John F."/>
            <person name="Stenlid J."/>
            <person name="Sun H."/>
            <person name="Sun S."/>
            <person name="Syed K."/>
            <person name="Tsang A."/>
            <person name="Wiebenga A."/>
            <person name="Young D."/>
            <person name="Pisabarro A."/>
            <person name="Eastwood D.C."/>
            <person name="Martin F."/>
            <person name="Cullen D."/>
            <person name="Grigoriev I.V."/>
            <person name="Hibbett D.S."/>
        </authorList>
    </citation>
    <scope>NUCLEOTIDE SEQUENCE [LARGE SCALE GENOMIC DNA]</scope>
    <source>
        <strain evidence="1 2">MD-104</strain>
    </source>
</reference>
<dbReference type="EMBL" id="KB468135">
    <property type="protein sequence ID" value="PCH42772.1"/>
    <property type="molecule type" value="Genomic_DNA"/>
</dbReference>
<dbReference type="InterPro" id="IPR032675">
    <property type="entry name" value="LRR_dom_sf"/>
</dbReference>
<keyword evidence="2" id="KW-1185">Reference proteome</keyword>